<protein>
    <recommendedName>
        <fullName evidence="5">Lipoprotein</fullName>
    </recommendedName>
</protein>
<dbReference type="EMBL" id="ACVR01000049">
    <property type="protein sequence ID" value="EET82156.1"/>
    <property type="molecule type" value="Genomic_DNA"/>
</dbReference>
<name>A0ABM9YMD5_ACIRA</name>
<sequence>MKQLMISGMVILMTLSITACANKKEETDNNQPESPHTLEQDS</sequence>
<comment type="caution">
    <text evidence="3">The sequence shown here is derived from an EMBL/GenBank/DDBJ whole genome shotgun (WGS) entry which is preliminary data.</text>
</comment>
<gene>
    <name evidence="3" type="ORF">ACIRA0001_0011</name>
</gene>
<feature type="signal peptide" evidence="2">
    <location>
        <begin position="1"/>
        <end position="21"/>
    </location>
</feature>
<keyword evidence="2" id="KW-0732">Signal</keyword>
<dbReference type="Proteomes" id="UP000018419">
    <property type="component" value="Unassembled WGS sequence"/>
</dbReference>
<evidence type="ECO:0000256" key="1">
    <source>
        <dbReference type="SAM" id="MobiDB-lite"/>
    </source>
</evidence>
<dbReference type="PROSITE" id="PS51257">
    <property type="entry name" value="PROKAR_LIPOPROTEIN"/>
    <property type="match status" value="1"/>
</dbReference>
<feature type="chain" id="PRO_5047120833" description="Lipoprotein" evidence="2">
    <location>
        <begin position="22"/>
        <end position="42"/>
    </location>
</feature>
<evidence type="ECO:0000313" key="3">
    <source>
        <dbReference type="EMBL" id="EET82156.1"/>
    </source>
</evidence>
<accession>A0ABM9YMD5</accession>
<organism evidence="3 4">
    <name type="scientific">Acinetobacter radioresistens SK82</name>
    <dbReference type="NCBI Taxonomy" id="596318"/>
    <lineage>
        <taxon>Bacteria</taxon>
        <taxon>Pseudomonadati</taxon>
        <taxon>Pseudomonadota</taxon>
        <taxon>Gammaproteobacteria</taxon>
        <taxon>Moraxellales</taxon>
        <taxon>Moraxellaceae</taxon>
        <taxon>Acinetobacter</taxon>
    </lineage>
</organism>
<reference evidence="3 4" key="1">
    <citation type="submission" date="2009-07" db="EMBL/GenBank/DDBJ databases">
        <authorList>
            <person name="Madupu R."/>
            <person name="Durkin A.S."/>
            <person name="Torralba M."/>
            <person name="Methe B."/>
            <person name="Sutton G.G."/>
            <person name="Strausberg R.L."/>
            <person name="Nelson K.E."/>
        </authorList>
    </citation>
    <scope>NUCLEOTIDE SEQUENCE [LARGE SCALE GENOMIC DNA]</scope>
    <source>
        <strain evidence="3 4">SK82</strain>
    </source>
</reference>
<feature type="region of interest" description="Disordered" evidence="1">
    <location>
        <begin position="23"/>
        <end position="42"/>
    </location>
</feature>
<evidence type="ECO:0000256" key="2">
    <source>
        <dbReference type="SAM" id="SignalP"/>
    </source>
</evidence>
<evidence type="ECO:0000313" key="4">
    <source>
        <dbReference type="Proteomes" id="UP000018419"/>
    </source>
</evidence>
<proteinExistence type="predicted"/>
<keyword evidence="4" id="KW-1185">Reference proteome</keyword>
<evidence type="ECO:0008006" key="5">
    <source>
        <dbReference type="Google" id="ProtNLM"/>
    </source>
</evidence>